<name>Q2FP71_METHJ</name>
<dbReference type="HOGENOM" id="CLU_1381404_0_0_2"/>
<feature type="compositionally biased region" description="Basic residues" evidence="1">
    <location>
        <begin position="1"/>
        <end position="12"/>
    </location>
</feature>
<dbReference type="EMBL" id="CP000254">
    <property type="protein sequence ID" value="ABD41159.1"/>
    <property type="molecule type" value="Genomic_DNA"/>
</dbReference>
<evidence type="ECO:0000313" key="2">
    <source>
        <dbReference type="EMBL" id="ABD41159.1"/>
    </source>
</evidence>
<dbReference type="AlphaFoldDB" id="Q2FP71"/>
<evidence type="ECO:0000313" key="3">
    <source>
        <dbReference type="Proteomes" id="UP000001941"/>
    </source>
</evidence>
<keyword evidence="3" id="KW-1185">Reference proteome</keyword>
<gene>
    <name evidence="2" type="ordered locus">Mhun_1424</name>
</gene>
<dbReference type="KEGG" id="mhu:Mhun_1424"/>
<protein>
    <submittedName>
        <fullName evidence="2">Uncharacterized protein</fullName>
    </submittedName>
</protein>
<organism evidence="2 3">
    <name type="scientific">Methanospirillum hungatei JF-1 (strain ATCC 27890 / DSM 864 / NBRC 100397 / JF-1)</name>
    <dbReference type="NCBI Taxonomy" id="323259"/>
    <lineage>
        <taxon>Archaea</taxon>
        <taxon>Methanobacteriati</taxon>
        <taxon>Methanobacteriota</taxon>
        <taxon>Stenosarchaea group</taxon>
        <taxon>Methanomicrobia</taxon>
        <taxon>Methanomicrobiales</taxon>
        <taxon>Methanospirillaceae</taxon>
        <taxon>Methanospirillum</taxon>
    </lineage>
</organism>
<dbReference type="InParanoid" id="Q2FP71"/>
<dbReference type="GO" id="GO:0003677">
    <property type="term" value="F:DNA binding"/>
    <property type="evidence" value="ECO:0007669"/>
    <property type="project" value="InterPro"/>
</dbReference>
<feature type="compositionally biased region" description="Low complexity" evidence="1">
    <location>
        <begin position="106"/>
        <end position="127"/>
    </location>
</feature>
<dbReference type="Proteomes" id="UP000001941">
    <property type="component" value="Chromosome"/>
</dbReference>
<feature type="region of interest" description="Disordered" evidence="1">
    <location>
        <begin position="92"/>
        <end position="127"/>
    </location>
</feature>
<proteinExistence type="predicted"/>
<sequence>MVTKPATKKTTSKKPVSSKTTSKAPVAKPAATENNLQKVVDLQAKQILKMEKMIQSLDAELKEIKKLVMSEGKPALASVASKAKAPVKTAVMSSKAVSAGSDKKTSAPAKKTATAAKKPASKAGSKSALEDIIEIPKEIADRINALTQAKKVTQTQLGKETDLSQKKIHEIASRKVRDLNKDIIARLTTVIKKYEAK</sequence>
<dbReference type="GeneID" id="3924087"/>
<dbReference type="RefSeq" id="WP_011448428.1">
    <property type="nucleotide sequence ID" value="NC_007796.1"/>
</dbReference>
<dbReference type="OrthoDB" id="386367at2157"/>
<dbReference type="SUPFAM" id="SSF47413">
    <property type="entry name" value="lambda repressor-like DNA-binding domains"/>
    <property type="match status" value="1"/>
</dbReference>
<evidence type="ECO:0000256" key="1">
    <source>
        <dbReference type="SAM" id="MobiDB-lite"/>
    </source>
</evidence>
<feature type="region of interest" description="Disordered" evidence="1">
    <location>
        <begin position="1"/>
        <end position="35"/>
    </location>
</feature>
<accession>Q2FP71</accession>
<reference evidence="3" key="1">
    <citation type="journal article" date="2016" name="Stand. Genomic Sci.">
        <title>Complete genome sequence of Methanospirillum hungatei type strain JF1.</title>
        <authorList>
            <person name="Gunsalus R.P."/>
            <person name="Cook L.E."/>
            <person name="Crable B."/>
            <person name="Rohlin L."/>
            <person name="McDonald E."/>
            <person name="Mouttaki H."/>
            <person name="Sieber J.R."/>
            <person name="Poweleit N."/>
            <person name="Zhou H."/>
            <person name="Lapidus A.L."/>
            <person name="Daligault H.E."/>
            <person name="Land M."/>
            <person name="Gilna P."/>
            <person name="Ivanova N."/>
            <person name="Kyrpides N."/>
            <person name="Culley D.E."/>
            <person name="McInerney M.J."/>
        </authorList>
    </citation>
    <scope>NUCLEOTIDE SEQUENCE [LARGE SCALE GENOMIC DNA]</scope>
    <source>
        <strain evidence="3">ATCC 27890 / DSM 864 / NBRC 100397 / JF-1</strain>
    </source>
</reference>
<dbReference type="EnsemblBacteria" id="ABD41159">
    <property type="protein sequence ID" value="ABD41159"/>
    <property type="gene ID" value="Mhun_1424"/>
</dbReference>
<feature type="compositionally biased region" description="Low complexity" evidence="1">
    <location>
        <begin position="13"/>
        <end position="24"/>
    </location>
</feature>
<dbReference type="InterPro" id="IPR010982">
    <property type="entry name" value="Lambda_DNA-bd_dom_sf"/>
</dbReference>